<gene>
    <name evidence="2" type="ORF">SDC9_172108</name>
</gene>
<comment type="caution">
    <text evidence="2">The sequence shown here is derived from an EMBL/GenBank/DDBJ whole genome shotgun (WGS) entry which is preliminary data.</text>
</comment>
<dbReference type="Gene3D" id="2.40.50.1020">
    <property type="entry name" value="LytTr DNA-binding domain"/>
    <property type="match status" value="1"/>
</dbReference>
<dbReference type="AlphaFoldDB" id="A0A645GEY6"/>
<accession>A0A645GEY6</accession>
<reference evidence="2" key="1">
    <citation type="submission" date="2019-08" db="EMBL/GenBank/DDBJ databases">
        <authorList>
            <person name="Kucharzyk K."/>
            <person name="Murdoch R.W."/>
            <person name="Higgins S."/>
            <person name="Loffler F."/>
        </authorList>
    </citation>
    <scope>NUCLEOTIDE SEQUENCE</scope>
</reference>
<dbReference type="GO" id="GO:0003677">
    <property type="term" value="F:DNA binding"/>
    <property type="evidence" value="ECO:0007669"/>
    <property type="project" value="InterPro"/>
</dbReference>
<dbReference type="EMBL" id="VSSQ01073638">
    <property type="protein sequence ID" value="MPN24706.1"/>
    <property type="molecule type" value="Genomic_DNA"/>
</dbReference>
<organism evidence="2">
    <name type="scientific">bioreactor metagenome</name>
    <dbReference type="NCBI Taxonomy" id="1076179"/>
    <lineage>
        <taxon>unclassified sequences</taxon>
        <taxon>metagenomes</taxon>
        <taxon>ecological metagenomes</taxon>
    </lineage>
</organism>
<evidence type="ECO:0000259" key="1">
    <source>
        <dbReference type="Pfam" id="PF04397"/>
    </source>
</evidence>
<name>A0A645GEY6_9ZZZZ</name>
<dbReference type="Pfam" id="PF04397">
    <property type="entry name" value="LytTR"/>
    <property type="match status" value="1"/>
</dbReference>
<feature type="domain" description="HTH LytTR-type" evidence="1">
    <location>
        <begin position="3"/>
        <end position="46"/>
    </location>
</feature>
<proteinExistence type="predicted"/>
<protein>
    <recommendedName>
        <fullName evidence="1">HTH LytTR-type domain-containing protein</fullName>
    </recommendedName>
</protein>
<evidence type="ECO:0000313" key="2">
    <source>
        <dbReference type="EMBL" id="MPN24706.1"/>
    </source>
</evidence>
<dbReference type="InterPro" id="IPR007492">
    <property type="entry name" value="LytTR_DNA-bd_dom"/>
</dbReference>
<sequence length="60" mass="7041">MEYLPEPQFIQVHRSFVINSLKVEAIEGNQLVIQNYKIPIARNLREATFESLLKNKLISR</sequence>